<dbReference type="Pfam" id="PF01909">
    <property type="entry name" value="NTP_transf_2"/>
    <property type="match status" value="1"/>
</dbReference>
<evidence type="ECO:0000313" key="2">
    <source>
        <dbReference type="EMBL" id="TQW00799.1"/>
    </source>
</evidence>
<dbReference type="InterPro" id="IPR015943">
    <property type="entry name" value="WD40/YVTN_repeat-like_dom_sf"/>
</dbReference>
<dbReference type="SUPFAM" id="SSF50978">
    <property type="entry name" value="WD40 repeat-like"/>
    <property type="match status" value="1"/>
</dbReference>
<dbReference type="Proteomes" id="UP000315783">
    <property type="component" value="Unassembled WGS sequence"/>
</dbReference>
<gene>
    <name evidence="2" type="ORF">IF1G_00730</name>
</gene>
<name>A0A545VGE1_9HYPO</name>
<reference evidence="2 3" key="1">
    <citation type="journal article" date="2019" name="Appl. Microbiol. Biotechnol.">
        <title>Genome sequence of Isaria javanica and comparative genome analysis insights into family S53 peptidase evolution in fungal entomopathogens.</title>
        <authorList>
            <person name="Lin R."/>
            <person name="Zhang X."/>
            <person name="Xin B."/>
            <person name="Zou M."/>
            <person name="Gao Y."/>
            <person name="Qin F."/>
            <person name="Hu Q."/>
            <person name="Xie B."/>
            <person name="Cheng X."/>
        </authorList>
    </citation>
    <scope>NUCLEOTIDE SEQUENCE [LARGE SCALE GENOMIC DNA]</scope>
    <source>
        <strain evidence="2 3">IJ1G</strain>
    </source>
</reference>
<dbReference type="AlphaFoldDB" id="A0A545VGE1"/>
<dbReference type="Gene3D" id="3.30.460.10">
    <property type="entry name" value="Beta Polymerase, domain 2"/>
    <property type="match status" value="1"/>
</dbReference>
<dbReference type="CDD" id="cd05403">
    <property type="entry name" value="NT_KNTase_like"/>
    <property type="match status" value="1"/>
</dbReference>
<proteinExistence type="predicted"/>
<dbReference type="InterPro" id="IPR043519">
    <property type="entry name" value="NT_sf"/>
</dbReference>
<sequence length="546" mass="59368">MSLSDIARRCSTIMREPELSPVAWVGVFGSFARDQQRAESDVDLLVGYRKEATSDEIYFIGDITLLVGKTIYGSETWMLDNQFRAAALVQDTHRRLRTALHLGTTLRHKLADLSEERFIGDDSLLNEVASDLEELLSAFGNDLEEAEAINAYFWPIIEPLLEWTADGTSLLVGSSDNKVSAFVLPADLLEADVVQPLKPQGSVQLPEPSPCIAPAPYFSLSIPATQTFLVGSRDHPLHLYHAFPAASEKPMPLCMYKLMRHETEAYITPSSMLWPSPGTHFLCGSANRIDYFDASRPGSDGPIHTIHTIPSKRHLLKGGGVGMKGTVSALSNSPPSAPSSAIVAAGTWTRWMGLYDMYRADKAVANWSIAGADLLEFGHDFGGQGIMQTRWSPCGRYLVVNERHASGLLVYDIRGNGKVLSVLAGRHCQTQQRLTCDAFGSADDGPGFELWAGTEAGTVQVWDEVGLHYGVVYPKWEWDAHQSPIGSTILHPSGSVVATCAGAWRHPSDGDIDGTQGGSNGSKVKTTILDGSGIKLWSITGQQMPK</sequence>
<organism evidence="2 3">
    <name type="scientific">Cordyceps javanica</name>
    <dbReference type="NCBI Taxonomy" id="43265"/>
    <lineage>
        <taxon>Eukaryota</taxon>
        <taxon>Fungi</taxon>
        <taxon>Dikarya</taxon>
        <taxon>Ascomycota</taxon>
        <taxon>Pezizomycotina</taxon>
        <taxon>Sordariomycetes</taxon>
        <taxon>Hypocreomycetidae</taxon>
        <taxon>Hypocreales</taxon>
        <taxon>Cordycipitaceae</taxon>
        <taxon>Cordyceps</taxon>
    </lineage>
</organism>
<dbReference type="SUPFAM" id="SSF81301">
    <property type="entry name" value="Nucleotidyltransferase"/>
    <property type="match status" value="1"/>
</dbReference>
<dbReference type="EMBL" id="SPUK01000001">
    <property type="protein sequence ID" value="TQW00799.1"/>
    <property type="molecule type" value="Genomic_DNA"/>
</dbReference>
<dbReference type="GO" id="GO:0016779">
    <property type="term" value="F:nucleotidyltransferase activity"/>
    <property type="evidence" value="ECO:0007669"/>
    <property type="project" value="InterPro"/>
</dbReference>
<dbReference type="InterPro" id="IPR002934">
    <property type="entry name" value="Polymerase_NTP_transf_dom"/>
</dbReference>
<dbReference type="STRING" id="43265.A0A545VGE1"/>
<feature type="domain" description="Polymerase nucleotidyl transferase" evidence="1">
    <location>
        <begin position="12"/>
        <end position="61"/>
    </location>
</feature>
<evidence type="ECO:0000259" key="1">
    <source>
        <dbReference type="Pfam" id="PF01909"/>
    </source>
</evidence>
<dbReference type="InterPro" id="IPR051150">
    <property type="entry name" value="SWT21/TCAB1_mRNA_Telomere"/>
</dbReference>
<dbReference type="InterPro" id="IPR036322">
    <property type="entry name" value="WD40_repeat_dom_sf"/>
</dbReference>
<accession>A0A545VGE1</accession>
<keyword evidence="3" id="KW-1185">Reference proteome</keyword>
<dbReference type="Gene3D" id="2.130.10.10">
    <property type="entry name" value="YVTN repeat-like/Quinoprotein amine dehydrogenase"/>
    <property type="match status" value="1"/>
</dbReference>
<comment type="caution">
    <text evidence="2">The sequence shown here is derived from an EMBL/GenBank/DDBJ whole genome shotgun (WGS) entry which is preliminary data.</text>
</comment>
<evidence type="ECO:0000313" key="3">
    <source>
        <dbReference type="Proteomes" id="UP000315783"/>
    </source>
</evidence>
<dbReference type="PANTHER" id="PTHR13211:SF0">
    <property type="entry name" value="TELOMERASE CAJAL BODY PROTEIN 1"/>
    <property type="match status" value="1"/>
</dbReference>
<dbReference type="PANTHER" id="PTHR13211">
    <property type="entry name" value="TELOMERASE CAJAL BODY PROTEIN 1"/>
    <property type="match status" value="1"/>
</dbReference>
<protein>
    <submittedName>
        <fullName evidence="2">WD40 repeat-like-containing domain</fullName>
    </submittedName>
</protein>